<dbReference type="OrthoDB" id="6500128at2759"/>
<evidence type="ECO:0000256" key="5">
    <source>
        <dbReference type="ARBA" id="ARBA00022741"/>
    </source>
</evidence>
<dbReference type="CDD" id="cd18596">
    <property type="entry name" value="ABC_6TM_VMR1_D1_like"/>
    <property type="match status" value="1"/>
</dbReference>
<feature type="transmembrane region" description="Helical" evidence="11">
    <location>
        <begin position="516"/>
        <end position="538"/>
    </location>
</feature>
<keyword evidence="4" id="KW-0677">Repeat</keyword>
<dbReference type="Gene3D" id="1.20.1560.10">
    <property type="entry name" value="ABC transporter type 1, transmembrane domain"/>
    <property type="match status" value="2"/>
</dbReference>
<dbReference type="InterPro" id="IPR036640">
    <property type="entry name" value="ABC1_TM_sf"/>
</dbReference>
<feature type="transmembrane region" description="Helical" evidence="11">
    <location>
        <begin position="1277"/>
        <end position="1294"/>
    </location>
</feature>
<gene>
    <name evidence="14" type="ORF">BD324DRAFT_577952</name>
</gene>
<feature type="domain" description="ABC transporter" evidence="12">
    <location>
        <begin position="691"/>
        <end position="941"/>
    </location>
</feature>
<dbReference type="InterPro" id="IPR017871">
    <property type="entry name" value="ABC_transporter-like_CS"/>
</dbReference>
<dbReference type="InterPro" id="IPR011527">
    <property type="entry name" value="ABC1_TM_dom"/>
</dbReference>
<dbReference type="PANTHER" id="PTHR24223">
    <property type="entry name" value="ATP-BINDING CASSETTE SUB-FAMILY C"/>
    <property type="match status" value="1"/>
</dbReference>
<dbReference type="InParanoid" id="A0A1Y1UKZ5"/>
<dbReference type="CDD" id="cd18604">
    <property type="entry name" value="ABC_6TM_VMR1_D2_like"/>
    <property type="match status" value="1"/>
</dbReference>
<evidence type="ECO:0000256" key="7">
    <source>
        <dbReference type="ARBA" id="ARBA00022989"/>
    </source>
</evidence>
<dbReference type="CDD" id="cd03250">
    <property type="entry name" value="ABCC_MRP_domain1"/>
    <property type="match status" value="1"/>
</dbReference>
<dbReference type="PROSITE" id="PS50929">
    <property type="entry name" value="ABC_TM1F"/>
    <property type="match status" value="2"/>
</dbReference>
<dbReference type="InterPro" id="IPR050173">
    <property type="entry name" value="ABC_transporter_C-like"/>
</dbReference>
<keyword evidence="15" id="KW-1185">Reference proteome</keyword>
<dbReference type="InterPro" id="IPR027417">
    <property type="entry name" value="P-loop_NTPase"/>
</dbReference>
<dbReference type="GO" id="GO:0005524">
    <property type="term" value="F:ATP binding"/>
    <property type="evidence" value="ECO:0007669"/>
    <property type="project" value="UniProtKB-KW"/>
</dbReference>
<feature type="transmembrane region" description="Helical" evidence="11">
    <location>
        <begin position="47"/>
        <end position="65"/>
    </location>
</feature>
<dbReference type="Pfam" id="PF00664">
    <property type="entry name" value="ABC_membrane"/>
    <property type="match status" value="2"/>
</dbReference>
<dbReference type="GO" id="GO:0140359">
    <property type="term" value="F:ABC-type transporter activity"/>
    <property type="evidence" value="ECO:0007669"/>
    <property type="project" value="InterPro"/>
</dbReference>
<keyword evidence="9" id="KW-0325">Glycoprotein</keyword>
<dbReference type="PROSITE" id="PS00211">
    <property type="entry name" value="ABC_TRANSPORTER_1"/>
    <property type="match status" value="2"/>
</dbReference>
<dbReference type="InterPro" id="IPR003439">
    <property type="entry name" value="ABC_transporter-like_ATP-bd"/>
</dbReference>
<organism evidence="14 15">
    <name type="scientific">Kockovaella imperatae</name>
    <dbReference type="NCBI Taxonomy" id="4999"/>
    <lineage>
        <taxon>Eukaryota</taxon>
        <taxon>Fungi</taxon>
        <taxon>Dikarya</taxon>
        <taxon>Basidiomycota</taxon>
        <taxon>Agaricomycotina</taxon>
        <taxon>Tremellomycetes</taxon>
        <taxon>Tremellales</taxon>
        <taxon>Cuniculitremaceae</taxon>
        <taxon>Kockovaella</taxon>
    </lineage>
</organism>
<feature type="domain" description="ABC transmembrane type-1" evidence="13">
    <location>
        <begin position="1041"/>
        <end position="1329"/>
    </location>
</feature>
<feature type="region of interest" description="Disordered" evidence="10">
    <location>
        <begin position="939"/>
        <end position="969"/>
    </location>
</feature>
<evidence type="ECO:0000313" key="15">
    <source>
        <dbReference type="Proteomes" id="UP000193218"/>
    </source>
</evidence>
<proteinExistence type="predicted"/>
<feature type="transmembrane region" description="Helical" evidence="11">
    <location>
        <begin position="1089"/>
        <end position="1111"/>
    </location>
</feature>
<sequence length="1686" mass="187333">MESLVIQGKTASLSGQTSERCREFWDGVDFTPCFRDRQAFTWYLQNFPLVLTALAAVITSLYYISKWIKSRDRSRSRLSPSQLISPTADSDLAQLESEVIVSSVAVSLLPAPKGKKELPKPLSPEDALNVIRDFKRESRESRRWQAIRYWIRVIGGFVWVGLEVARYVQSREWRDLVFPTFTLVLALIPRSPLTYFLSAHIIPSLLLLRSAVIRSHTRPLDLAPPIFEAVYWCLMISIPYYEGLENVLEGGRSKGGGSLGSYGAKLPRHIEEPTSSFSRAAYMFMLPLLFKHYRHVIRLEDVPALREDDSSATALAAFRKDQAARDAKYAKKHNGAKRQRDLAWDLLRFFGVDTFIQCLWSCFFICLQYLPPVALRLLLKFFTERESRPWIPNHVAFLYVAMMAGEQCLGVVAYGQALYLGRRRCIRLRAILIAEVFAKALRRQDMSGSVKSSAKEGSEKDTTESTASATDGKIANLVSYDAFQTTEICAYLYYLVSCPLAIIINSILLYSTLGVAAFAGMGVLVLMIPIQAVVGKLFTVVQKRFMAAVDLRLEAVTEVIAHIKLIKFNAWETKFFDRMSTTRTKELYYLAQRFGVSCLSNVLVWGTPVLVTASAFAVHSLVLKQPLTADRAFASLVLFNMLRDPMGLFQETLLRLIQAYTSCQRIQEFLDEPETLKYQQLSEPGPDDPKVGFTNATFGYSESSNGQPAEHEPFKLGPLNLDFLQGTLSIIIGPVGSGKTTLITSLLGETRLLAGKVFMTNDHANRDICPVDPETGLSNTVAYCAQTPWLLGATIRDNIVFGSTWNSNRYQQVLDACALRRDLEIFDLGDETEVGEKGTTCSGGQKARIALARALYSPAKTILLDDVLSAVDAQTAQHIHVHCLQGPLMRGRTCLMVTHAVSLVAPTAGFVVMLEDGRVAHAGTPAKLEAAGVLEIISDDADHTSGSQTTSSSEQASDEEPTAGSSTLVSEDPIDIIEENLDGVEGDALETAKQVEADKAAPAVIKLDKQLVQAETSQSGVVGAATYGLYFKYQGKIIFWILLGSANIGSQMLQVSTNTWIKNWANSNDKKASMLSNLLVSKEPKSTEYYLGIYCAIAGAYLLTLVARMGIGYWGSLRASRKLYSKLLKRILGAKMRFFDSTPSGRIMNRLSKDVSSIDTEASEILQYFANCVLAVIAVLAVVVFSTPKFIFALIAISIMYWTVGVLYVTTNREIKRHDSVTRSPLFISFSEALVGMSTIRSYGDSPRFLRKLFNELDQNNRCFWYLWQANRVLNNFSNFVGSLVTLFACIFALQSTMDAGAVGLSITYALSFTDFVLWVVRLYAAAEMTMNSVERVAEYLQLDVEEEDHDRGRDPPAYWPTVDGSVEVKNLTCRYAPQLDPVLRNVSFTIQPKEKIGICGRTGSGKSTLALSFFRFLHQESGSIFIDGIDIGKLNLESLRSRLTILPQEAQLFSGTIRDNLDPFDQHEDAEVWDVLRQVGLSGRTPFTSRHGSRAGSSVDLKSHSAKVPKDDLRTKTLKSNHEDTTKTRVMAAEADSDEEVEERVVIRSLDEKVAVGGKNFSQGQRQLLAMARGLLKLRTSNFLIMDESTANLDHATDMTIQNVLRTSLADTQMLVIAHRLMTVCGLDKILVLDQGQVVEYGTPWELMQKEHGTFRDLCRQSGEEAQLIEVGHPGDGKEDVPDLC</sequence>
<dbReference type="GO" id="GO:0016887">
    <property type="term" value="F:ATP hydrolysis activity"/>
    <property type="evidence" value="ECO:0007669"/>
    <property type="project" value="InterPro"/>
</dbReference>
<dbReference type="InterPro" id="IPR003593">
    <property type="entry name" value="AAA+_ATPase"/>
</dbReference>
<feature type="transmembrane region" description="Helical" evidence="11">
    <location>
        <begin position="1165"/>
        <end position="1185"/>
    </location>
</feature>
<dbReference type="PROSITE" id="PS50893">
    <property type="entry name" value="ABC_TRANSPORTER_2"/>
    <property type="match status" value="2"/>
</dbReference>
<dbReference type="SMART" id="SM00382">
    <property type="entry name" value="AAA"/>
    <property type="match status" value="2"/>
</dbReference>
<keyword evidence="6" id="KW-0067">ATP-binding</keyword>
<protein>
    <submittedName>
        <fullName evidence="14">ABC transporter type 1, transmembrane domain-containing protein</fullName>
    </submittedName>
</protein>
<evidence type="ECO:0000256" key="3">
    <source>
        <dbReference type="ARBA" id="ARBA00022692"/>
    </source>
</evidence>
<keyword evidence="2" id="KW-0813">Transport</keyword>
<dbReference type="CDD" id="cd03244">
    <property type="entry name" value="ABCC_MRP_domain2"/>
    <property type="match status" value="1"/>
</dbReference>
<keyword evidence="3 11" id="KW-0812">Transmembrane</keyword>
<feature type="transmembrane region" description="Helical" evidence="11">
    <location>
        <begin position="491"/>
        <end position="510"/>
    </location>
</feature>
<evidence type="ECO:0000259" key="13">
    <source>
        <dbReference type="PROSITE" id="PS50929"/>
    </source>
</evidence>
<evidence type="ECO:0000256" key="4">
    <source>
        <dbReference type="ARBA" id="ARBA00022737"/>
    </source>
</evidence>
<dbReference type="SUPFAM" id="SSF90123">
    <property type="entry name" value="ABC transporter transmembrane region"/>
    <property type="match status" value="2"/>
</dbReference>
<feature type="transmembrane region" description="Helical" evidence="11">
    <location>
        <begin position="346"/>
        <end position="370"/>
    </location>
</feature>
<dbReference type="Pfam" id="PF00005">
    <property type="entry name" value="ABC_tran"/>
    <property type="match status" value="2"/>
</dbReference>
<evidence type="ECO:0000256" key="1">
    <source>
        <dbReference type="ARBA" id="ARBA00004141"/>
    </source>
</evidence>
<keyword evidence="5" id="KW-0547">Nucleotide-binding</keyword>
<dbReference type="PANTHER" id="PTHR24223:SF353">
    <property type="entry name" value="ABC TRANSPORTER ATP-BINDING PROTEIN_PERMEASE VMR1-RELATED"/>
    <property type="match status" value="1"/>
</dbReference>
<comment type="subcellular location">
    <subcellularLocation>
        <location evidence="1">Membrane</location>
        <topology evidence="1">Multi-pass membrane protein</topology>
    </subcellularLocation>
</comment>
<evidence type="ECO:0000256" key="6">
    <source>
        <dbReference type="ARBA" id="ARBA00022840"/>
    </source>
</evidence>
<dbReference type="FunFam" id="3.40.50.300:FF:000825">
    <property type="entry name" value="ABC bile acid transporter"/>
    <property type="match status" value="1"/>
</dbReference>
<evidence type="ECO:0000259" key="12">
    <source>
        <dbReference type="PROSITE" id="PS50893"/>
    </source>
</evidence>
<feature type="transmembrane region" description="Helical" evidence="11">
    <location>
        <begin position="188"/>
        <end position="208"/>
    </location>
</feature>
<dbReference type="FunFam" id="1.20.1560.10:FF:000013">
    <property type="entry name" value="ABC transporter C family member 2"/>
    <property type="match status" value="1"/>
</dbReference>
<evidence type="ECO:0000256" key="10">
    <source>
        <dbReference type="SAM" id="MobiDB-lite"/>
    </source>
</evidence>
<dbReference type="SUPFAM" id="SSF52540">
    <property type="entry name" value="P-loop containing nucleoside triphosphate hydrolases"/>
    <property type="match status" value="2"/>
</dbReference>
<dbReference type="Gene3D" id="3.40.50.300">
    <property type="entry name" value="P-loop containing nucleotide triphosphate hydrolases"/>
    <property type="match status" value="2"/>
</dbReference>
<accession>A0A1Y1UKZ5</accession>
<name>A0A1Y1UKZ5_9TREE</name>
<evidence type="ECO:0000256" key="9">
    <source>
        <dbReference type="ARBA" id="ARBA00023180"/>
    </source>
</evidence>
<dbReference type="GeneID" id="33555095"/>
<evidence type="ECO:0000256" key="8">
    <source>
        <dbReference type="ARBA" id="ARBA00023136"/>
    </source>
</evidence>
<feature type="domain" description="ABC transmembrane type-1" evidence="13">
    <location>
        <begin position="359"/>
        <end position="658"/>
    </location>
</feature>
<evidence type="ECO:0000313" key="14">
    <source>
        <dbReference type="EMBL" id="ORX38217.1"/>
    </source>
</evidence>
<comment type="caution">
    <text evidence="14">The sequence shown here is derived from an EMBL/GenBank/DDBJ whole genome shotgun (WGS) entry which is preliminary data.</text>
</comment>
<feature type="domain" description="ABC transporter" evidence="12">
    <location>
        <begin position="1367"/>
        <end position="1661"/>
    </location>
</feature>
<evidence type="ECO:0000256" key="11">
    <source>
        <dbReference type="SAM" id="Phobius"/>
    </source>
</evidence>
<feature type="transmembrane region" description="Helical" evidence="11">
    <location>
        <begin position="396"/>
        <end position="420"/>
    </location>
</feature>
<dbReference type="Proteomes" id="UP000193218">
    <property type="component" value="Unassembled WGS sequence"/>
</dbReference>
<feature type="region of interest" description="Disordered" evidence="10">
    <location>
        <begin position="1487"/>
        <end position="1507"/>
    </location>
</feature>
<dbReference type="EMBL" id="NBSH01000004">
    <property type="protein sequence ID" value="ORX38217.1"/>
    <property type="molecule type" value="Genomic_DNA"/>
</dbReference>
<feature type="transmembrane region" description="Helical" evidence="11">
    <location>
        <begin position="149"/>
        <end position="168"/>
    </location>
</feature>
<dbReference type="RefSeq" id="XP_021872139.1">
    <property type="nucleotide sequence ID" value="XM_022013287.1"/>
</dbReference>
<dbReference type="STRING" id="4999.A0A1Y1UKZ5"/>
<feature type="transmembrane region" description="Helical" evidence="11">
    <location>
        <begin position="602"/>
        <end position="623"/>
    </location>
</feature>
<feature type="compositionally biased region" description="Low complexity" evidence="10">
    <location>
        <begin position="944"/>
        <end position="955"/>
    </location>
</feature>
<reference evidence="14 15" key="1">
    <citation type="submission" date="2017-03" db="EMBL/GenBank/DDBJ databases">
        <title>Widespread Adenine N6-methylation of Active Genes in Fungi.</title>
        <authorList>
            <consortium name="DOE Joint Genome Institute"/>
            <person name="Mondo S.J."/>
            <person name="Dannebaum R.O."/>
            <person name="Kuo R.C."/>
            <person name="Louie K.B."/>
            <person name="Bewick A.J."/>
            <person name="Labutti K."/>
            <person name="Haridas S."/>
            <person name="Kuo A."/>
            <person name="Salamov A."/>
            <person name="Ahrendt S.R."/>
            <person name="Lau R."/>
            <person name="Bowen B.P."/>
            <person name="Lipzen A."/>
            <person name="Sullivan W."/>
            <person name="Andreopoulos W.B."/>
            <person name="Clum A."/>
            <person name="Lindquist E."/>
            <person name="Daum C."/>
            <person name="Northen T.R."/>
            <person name="Ramamoorthy G."/>
            <person name="Schmitz R.J."/>
            <person name="Gryganskyi A."/>
            <person name="Culley D."/>
            <person name="Magnuson J."/>
            <person name="James T.Y."/>
            <person name="O'Malley M.A."/>
            <person name="Stajich J.E."/>
            <person name="Spatafora J.W."/>
            <person name="Visel A."/>
            <person name="Grigoriev I.V."/>
        </authorList>
    </citation>
    <scope>NUCLEOTIDE SEQUENCE [LARGE SCALE GENOMIC DNA]</scope>
    <source>
        <strain evidence="14 15">NRRL Y-17943</strain>
    </source>
</reference>
<keyword evidence="8 11" id="KW-0472">Membrane</keyword>
<keyword evidence="7 11" id="KW-1133">Transmembrane helix</keyword>
<evidence type="ECO:0000256" key="2">
    <source>
        <dbReference type="ARBA" id="ARBA00022448"/>
    </source>
</evidence>
<dbReference type="GO" id="GO:0000329">
    <property type="term" value="C:fungal-type vacuole membrane"/>
    <property type="evidence" value="ECO:0007669"/>
    <property type="project" value="TreeGrafter"/>
</dbReference>
<feature type="transmembrane region" description="Helical" evidence="11">
    <location>
        <begin position="1300"/>
        <end position="1321"/>
    </location>
</feature>
<feature type="transmembrane region" description="Helical" evidence="11">
    <location>
        <begin position="1191"/>
        <end position="1210"/>
    </location>
</feature>